<proteinExistence type="predicted"/>
<organism evidence="1 2">
    <name type="scientific">Ensete ventricosum</name>
    <name type="common">Abyssinian banana</name>
    <name type="synonym">Musa ensete</name>
    <dbReference type="NCBI Taxonomy" id="4639"/>
    <lineage>
        <taxon>Eukaryota</taxon>
        <taxon>Viridiplantae</taxon>
        <taxon>Streptophyta</taxon>
        <taxon>Embryophyta</taxon>
        <taxon>Tracheophyta</taxon>
        <taxon>Spermatophyta</taxon>
        <taxon>Magnoliopsida</taxon>
        <taxon>Liliopsida</taxon>
        <taxon>Zingiberales</taxon>
        <taxon>Musaceae</taxon>
        <taxon>Ensete</taxon>
    </lineage>
</organism>
<dbReference type="Proteomes" id="UP001222027">
    <property type="component" value="Unassembled WGS sequence"/>
</dbReference>
<comment type="caution">
    <text evidence="1">The sequence shown here is derived from an EMBL/GenBank/DDBJ whole genome shotgun (WGS) entry which is preliminary data.</text>
</comment>
<sequence length="103" mass="11552">MHWVLSSRTTDSRWDSAVVDAAATTAYGCGWPAKKRLTMASTVGWPKEKTLLARENTTTPSSVPQRMVSLLAFLKSLFRRFEKHTCRASSLCILLISIFCRPC</sequence>
<gene>
    <name evidence="1" type="ORF">OPV22_029561</name>
</gene>
<keyword evidence="2" id="KW-1185">Reference proteome</keyword>
<name>A0AAV8Q695_ENSVE</name>
<accession>A0AAV8Q695</accession>
<protein>
    <submittedName>
        <fullName evidence="1">Uncharacterized protein</fullName>
    </submittedName>
</protein>
<evidence type="ECO:0000313" key="1">
    <source>
        <dbReference type="EMBL" id="KAJ8467009.1"/>
    </source>
</evidence>
<evidence type="ECO:0000313" key="2">
    <source>
        <dbReference type="Proteomes" id="UP001222027"/>
    </source>
</evidence>
<dbReference type="EMBL" id="JAQQAF010000008">
    <property type="protein sequence ID" value="KAJ8467009.1"/>
    <property type="molecule type" value="Genomic_DNA"/>
</dbReference>
<reference evidence="1 2" key="1">
    <citation type="submission" date="2022-12" db="EMBL/GenBank/DDBJ databases">
        <title>Chromosome-scale assembly of the Ensete ventricosum genome.</title>
        <authorList>
            <person name="Dussert Y."/>
            <person name="Stocks J."/>
            <person name="Wendawek A."/>
            <person name="Woldeyes F."/>
            <person name="Nichols R.A."/>
            <person name="Borrell J.S."/>
        </authorList>
    </citation>
    <scope>NUCLEOTIDE SEQUENCE [LARGE SCALE GENOMIC DNA]</scope>
    <source>
        <strain evidence="2">cv. Maze</strain>
        <tissue evidence="1">Seeds</tissue>
    </source>
</reference>
<dbReference type="AlphaFoldDB" id="A0AAV8Q695"/>